<reference evidence="3 4" key="1">
    <citation type="submission" date="2020-08" db="EMBL/GenBank/DDBJ databases">
        <title>The Agave Microbiome: Exploring the role of microbial communities in plant adaptations to desert environments.</title>
        <authorList>
            <person name="Partida-Martinez L.P."/>
        </authorList>
    </citation>
    <scope>NUCLEOTIDE SEQUENCE [LARGE SCALE GENOMIC DNA]</scope>
    <source>
        <strain evidence="3 4">AT2.18</strain>
    </source>
</reference>
<feature type="compositionally biased region" description="Acidic residues" evidence="1">
    <location>
        <begin position="363"/>
        <end position="416"/>
    </location>
</feature>
<name>A0A839QAH8_MYCIR</name>
<protein>
    <recommendedName>
        <fullName evidence="2">PE-PPE domain-containing protein</fullName>
    </recommendedName>
</protein>
<gene>
    <name evidence="3" type="ORF">FHR72_001034</name>
</gene>
<dbReference type="InterPro" id="IPR013228">
    <property type="entry name" value="PE-PPE_C"/>
</dbReference>
<dbReference type="AlphaFoldDB" id="A0A839QAH8"/>
<dbReference type="EMBL" id="JACHVU010000002">
    <property type="protein sequence ID" value="MBB2989571.1"/>
    <property type="molecule type" value="Genomic_DNA"/>
</dbReference>
<evidence type="ECO:0000256" key="1">
    <source>
        <dbReference type="SAM" id="MobiDB-lite"/>
    </source>
</evidence>
<dbReference type="Proteomes" id="UP000550501">
    <property type="component" value="Unassembled WGS sequence"/>
</dbReference>
<evidence type="ECO:0000259" key="2">
    <source>
        <dbReference type="Pfam" id="PF08237"/>
    </source>
</evidence>
<dbReference type="InterPro" id="IPR029058">
    <property type="entry name" value="AB_hydrolase_fold"/>
</dbReference>
<organism evidence="3 4">
    <name type="scientific">Mycolicibacterium iranicum</name>
    <name type="common">Mycobacterium iranicum</name>
    <dbReference type="NCBI Taxonomy" id="912594"/>
    <lineage>
        <taxon>Bacteria</taxon>
        <taxon>Bacillati</taxon>
        <taxon>Actinomycetota</taxon>
        <taxon>Actinomycetes</taxon>
        <taxon>Mycobacteriales</taxon>
        <taxon>Mycobacteriaceae</taxon>
        <taxon>Mycolicibacterium</taxon>
    </lineage>
</organism>
<evidence type="ECO:0000313" key="4">
    <source>
        <dbReference type="Proteomes" id="UP000550501"/>
    </source>
</evidence>
<comment type="caution">
    <text evidence="3">The sequence shown here is derived from an EMBL/GenBank/DDBJ whole genome shotgun (WGS) entry which is preliminary data.</text>
</comment>
<dbReference type="SUPFAM" id="SSF53474">
    <property type="entry name" value="alpha/beta-Hydrolases"/>
    <property type="match status" value="1"/>
</dbReference>
<accession>A0A839QAH8</accession>
<dbReference type="Pfam" id="PF08237">
    <property type="entry name" value="PE-PPE"/>
    <property type="match status" value="1"/>
</dbReference>
<dbReference type="RefSeq" id="WP_260155823.1">
    <property type="nucleotide sequence ID" value="NZ_JACHVU010000002.1"/>
</dbReference>
<keyword evidence="4" id="KW-1185">Reference proteome</keyword>
<sequence>MSATVSAGVALAGAAVIGVAPTLSVSPALTASLHYLRGTNIGGVTTEQQYQDFITQMVAGTGVTPPDSPYVIVPYNAGFRPFSHGGFGDLTYNDSVQQGADLLDEQGLSAGDIIFGYSQGAVAASVYKATHTGNTYILVENPSRPNGGILQRFKGLTIPFIDVTFGGATPNNGDPTYDISRQYDGWSDFPAYLWNPIAVANAVMGILLIHSSAQTELTAEDLEAAEASGDPDYYQYDADSNTHYYVIKTYPIPLLMPLDWLLSDPVMAALDAPLRRFIETAYDRTDYSVPTTAKFFKPWTSTTAVDTEVPDVQRAAAPSADDAEVDGSPVGDSDGAETSDGGPADTESTDPAQTDVGDSTADLSDDAAPADDAEAADDLAGDDEVVDDAVDGATDQGDEQEDAGDTPDPAADEAGDETGGTEATGAAA</sequence>
<feature type="domain" description="PE-PPE" evidence="2">
    <location>
        <begin position="72"/>
        <end position="283"/>
    </location>
</feature>
<proteinExistence type="predicted"/>
<feature type="region of interest" description="Disordered" evidence="1">
    <location>
        <begin position="307"/>
        <end position="428"/>
    </location>
</feature>
<evidence type="ECO:0000313" key="3">
    <source>
        <dbReference type="EMBL" id="MBB2989571.1"/>
    </source>
</evidence>